<comment type="caution">
    <text evidence="4">The sequence shown here is derived from an EMBL/GenBank/DDBJ whole genome shotgun (WGS) entry which is preliminary data.</text>
</comment>
<dbReference type="Pfam" id="PF22939">
    <property type="entry name" value="WHD_GPIID"/>
    <property type="match status" value="1"/>
</dbReference>
<evidence type="ECO:0000313" key="5">
    <source>
        <dbReference type="Proteomes" id="UP000664169"/>
    </source>
</evidence>
<evidence type="ECO:0008006" key="6">
    <source>
        <dbReference type="Google" id="ProtNLM"/>
    </source>
</evidence>
<dbReference type="PANTHER" id="PTHR10039">
    <property type="entry name" value="AMELOGENIN"/>
    <property type="match status" value="1"/>
</dbReference>
<name>A0A8H3FLV9_9LECA</name>
<dbReference type="InterPro" id="IPR027417">
    <property type="entry name" value="P-loop_NTPase"/>
</dbReference>
<evidence type="ECO:0000256" key="1">
    <source>
        <dbReference type="ARBA" id="ARBA00022737"/>
    </source>
</evidence>
<dbReference type="InterPro" id="IPR036770">
    <property type="entry name" value="Ankyrin_rpt-contain_sf"/>
</dbReference>
<accession>A0A8H3FLV9</accession>
<proteinExistence type="predicted"/>
<feature type="domain" description="GPI inositol-deacylase winged helix" evidence="2">
    <location>
        <begin position="498"/>
        <end position="580"/>
    </location>
</feature>
<sequence length="1056" mass="119321">MSQALQSAGRLQPGLRLAQAISEFEASLSDQQKILFRAQKSQQPSINDVMRLTAEIDRNVKGSRRSYGPRWTNFLEGVQRFASIGDILVGGSQCLPACGAWTVAIANHASYMDQLSTFFMQLGQDAPRYQQMASVWPKSKTLQKCLIEYFIVVTELCQHIFKICNQPLLKQLLTTMHSPLNSFQSKLGVWASAIRDEMHIQTSILIKAEADESKQLRQSSMSLMTLFRKYQTRISKQDFLDRISKYDHRTPWKRIRKCGNTTLLGTNQEYAQWLAMDDAAILSFTGKLGAGKSVILANMVDDIILTRPQTPVAYFFCQHDIASSLQAEIICGSIIRQILEQVFKQNWIPEDLDLNQEGLSNRNIPLEMEELIGILPKAVKGKVYVILDGLDECEPRIQRQLLKHICDVQQQCRVLLCIASRQELNAVTMLRNTALIRTSLPKYNPDIEEFIDAELHDRLASNELNVGNHCILKAIEDLPSDLPETYRRLLQRAKTKHQQALQTQILQWMITSKRPLTTEELKECLSVVQGDSSWDNNKIVNSTQAILDCCGGLVSIDEEDFTVRVVHPSVKQFVLSEDAATWPWAVNLVDAQTATALIVLTYLNLRLVGSQLIKRKKPAVDANTISNHIINSVTATGKYPNDVGFSLIAQTQESDATNYRFRGYAIKYWCRHLVDLEDIPETLCSLLMVLLEDRRIDLTRWLEEGRSAWLIAASHNRPGLVQIFLQTQNIGHTANSMIAESLVTAAIHGGIQVLDSLFRCYSPDLNAKYHGQHRTLLHYAAQHNQVDVIDFLFGLQVQLEGNAVVIDPEVEDIKRKTAMDLAACDRHLAVVERLCKYHKRYARFSYRMRKALSVAAAEDQVEIIEKLLGYGDFPIGKVFLKLAGCDLINPAVIEMMVVPFMFNGGSSNDIGEALTSAIGIDNEEHFKCLWPLYEENYKQDHVEPLLIRAMRFKAFAIIELLLEIGNLDLRSIDQWCIRNKNATPNENDNPTLLHLAAETNHLAVVTALLATDWIDPSSKDWRGKTALDIARKHRCKAIVKVLKAHAEKKSIDLAGR</sequence>
<dbReference type="SMART" id="SM00248">
    <property type="entry name" value="ANK"/>
    <property type="match status" value="6"/>
</dbReference>
<protein>
    <recommendedName>
        <fullName evidence="6">NACHT domain-containing protein</fullName>
    </recommendedName>
</protein>
<dbReference type="InterPro" id="IPR002110">
    <property type="entry name" value="Ankyrin_rpt"/>
</dbReference>
<evidence type="ECO:0000313" key="4">
    <source>
        <dbReference type="EMBL" id="CAF9923391.1"/>
    </source>
</evidence>
<dbReference type="Pfam" id="PF24883">
    <property type="entry name" value="NPHP3_N"/>
    <property type="match status" value="1"/>
</dbReference>
<dbReference type="InterPro" id="IPR056884">
    <property type="entry name" value="NPHP3-like_N"/>
</dbReference>
<feature type="domain" description="Nephrocystin 3-like N-terminal" evidence="3">
    <location>
        <begin position="266"/>
        <end position="421"/>
    </location>
</feature>
<dbReference type="Gene3D" id="3.40.50.300">
    <property type="entry name" value="P-loop containing nucleotide triphosphate hydrolases"/>
    <property type="match status" value="1"/>
</dbReference>
<dbReference type="Gene3D" id="1.25.40.20">
    <property type="entry name" value="Ankyrin repeat-containing domain"/>
    <property type="match status" value="2"/>
</dbReference>
<keyword evidence="1" id="KW-0677">Repeat</keyword>
<dbReference type="AlphaFoldDB" id="A0A8H3FLV9"/>
<organism evidence="4 5">
    <name type="scientific">Gomphillus americanus</name>
    <dbReference type="NCBI Taxonomy" id="1940652"/>
    <lineage>
        <taxon>Eukaryota</taxon>
        <taxon>Fungi</taxon>
        <taxon>Dikarya</taxon>
        <taxon>Ascomycota</taxon>
        <taxon>Pezizomycotina</taxon>
        <taxon>Lecanoromycetes</taxon>
        <taxon>OSLEUM clade</taxon>
        <taxon>Ostropomycetidae</taxon>
        <taxon>Ostropales</taxon>
        <taxon>Graphidaceae</taxon>
        <taxon>Gomphilloideae</taxon>
        <taxon>Gomphillus</taxon>
    </lineage>
</organism>
<dbReference type="Proteomes" id="UP000664169">
    <property type="component" value="Unassembled WGS sequence"/>
</dbReference>
<dbReference type="PANTHER" id="PTHR10039:SF10">
    <property type="entry name" value="NACHT DOMAIN-CONTAINING PROTEIN"/>
    <property type="match status" value="1"/>
</dbReference>
<dbReference type="Pfam" id="PF12796">
    <property type="entry name" value="Ank_2"/>
    <property type="match status" value="2"/>
</dbReference>
<dbReference type="OrthoDB" id="7464126at2759"/>
<dbReference type="SUPFAM" id="SSF48403">
    <property type="entry name" value="Ankyrin repeat"/>
    <property type="match status" value="1"/>
</dbReference>
<evidence type="ECO:0000259" key="2">
    <source>
        <dbReference type="Pfam" id="PF22939"/>
    </source>
</evidence>
<keyword evidence="5" id="KW-1185">Reference proteome</keyword>
<reference evidence="4" key="1">
    <citation type="submission" date="2021-03" db="EMBL/GenBank/DDBJ databases">
        <authorList>
            <person name="Tagirdzhanova G."/>
        </authorList>
    </citation>
    <scope>NUCLEOTIDE SEQUENCE</scope>
</reference>
<gene>
    <name evidence="4" type="ORF">GOMPHAMPRED_002826</name>
</gene>
<evidence type="ECO:0000259" key="3">
    <source>
        <dbReference type="Pfam" id="PF24883"/>
    </source>
</evidence>
<dbReference type="InterPro" id="IPR054471">
    <property type="entry name" value="GPIID_WHD"/>
</dbReference>
<dbReference type="EMBL" id="CAJPDQ010000019">
    <property type="protein sequence ID" value="CAF9923391.1"/>
    <property type="molecule type" value="Genomic_DNA"/>
</dbReference>